<dbReference type="Pfam" id="PF01535">
    <property type="entry name" value="PPR"/>
    <property type="match status" value="4"/>
</dbReference>
<evidence type="ECO:0000313" key="3">
    <source>
        <dbReference type="EMBL" id="KAJ9174191.1"/>
    </source>
</evidence>
<dbReference type="InterPro" id="IPR011990">
    <property type="entry name" value="TPR-like_helical_dom_sf"/>
</dbReference>
<evidence type="ECO:0008006" key="5">
    <source>
        <dbReference type="Google" id="ProtNLM"/>
    </source>
</evidence>
<keyword evidence="1" id="KW-0677">Repeat</keyword>
<dbReference type="EMBL" id="JARPOI010000009">
    <property type="protein sequence ID" value="KAJ9174191.1"/>
    <property type="molecule type" value="Genomic_DNA"/>
</dbReference>
<name>A0ABQ9M1U6_HEVBR</name>
<dbReference type="InterPro" id="IPR046960">
    <property type="entry name" value="PPR_At4g14850-like_plant"/>
</dbReference>
<dbReference type="PANTHER" id="PTHR47926">
    <property type="entry name" value="PENTATRICOPEPTIDE REPEAT-CONTAINING PROTEIN"/>
    <property type="match status" value="1"/>
</dbReference>
<dbReference type="PROSITE" id="PS51375">
    <property type="entry name" value="PPR"/>
    <property type="match status" value="2"/>
</dbReference>
<comment type="caution">
    <text evidence="3">The sequence shown here is derived from an EMBL/GenBank/DDBJ whole genome shotgun (WGS) entry which is preliminary data.</text>
</comment>
<sequence length="535" mass="59334">MPAAARCSSRRCLLLLEKCKSMTHLKQAHAQAITCGLGNNSFALSRLLAFCSDPRHGSLNHSWKLFQHVQQPTICICNTMIRALLLKGELTSVFNLYSAMLQNGMCPDNYTLPYVLKACSKLQSCFLGELVHGHCLQLGFVINTVVGNSLMFMYCGFSNMKAARYIFDEIPSPCAVSWTLMISGYAKAGDICSAKLFFDGAPEKDRGIWGAMISGYVQNNCFKECLYTFRLMQLIDMVPDEGIFLSILCACAQLGALDTGIWIHRYLDRIGLPLSIRLSTGLIDMYAKCGNLDLAKRLFDGMPQRDTICWNVMISGLAMHGDGEGALKLFLGMEEAGFRPDDVTFIAMLSACSYSGMAQEGLRVLDRMCNVYDIEPRSEHYGCMVDLLSRAGLLQEAKEIIQRMPNSSSSSEEAVAWRALLSACCNQGQPQLAQVASEKLLQLEPHSGAYVLLSNLYATTGKHDDAKRIKKMMRNKGLNKAPGCSSIKINGIVHEFVAGEKIHKQLEEIESVLEKMKKQLNYLGCNLYPFLVDQT</sequence>
<reference evidence="3" key="1">
    <citation type="journal article" date="2023" name="Plant Biotechnol. J.">
        <title>Chromosome-level wild Hevea brasiliensis genome provides new tools for genomic-assisted breeding and valuable loci to elevate rubber yield.</title>
        <authorList>
            <person name="Cheng H."/>
            <person name="Song X."/>
            <person name="Hu Y."/>
            <person name="Wu T."/>
            <person name="Yang Q."/>
            <person name="An Z."/>
            <person name="Feng S."/>
            <person name="Deng Z."/>
            <person name="Wu W."/>
            <person name="Zeng X."/>
            <person name="Tu M."/>
            <person name="Wang X."/>
            <person name="Huang H."/>
        </authorList>
    </citation>
    <scope>NUCLEOTIDE SEQUENCE</scope>
    <source>
        <strain evidence="3">MT/VB/25A 57/8</strain>
    </source>
</reference>
<feature type="repeat" description="PPR" evidence="2">
    <location>
        <begin position="73"/>
        <end position="107"/>
    </location>
</feature>
<dbReference type="NCBIfam" id="TIGR00756">
    <property type="entry name" value="PPR"/>
    <property type="match status" value="3"/>
</dbReference>
<dbReference type="SUPFAM" id="SSF48452">
    <property type="entry name" value="TPR-like"/>
    <property type="match status" value="1"/>
</dbReference>
<evidence type="ECO:0000256" key="2">
    <source>
        <dbReference type="PROSITE-ProRule" id="PRU00708"/>
    </source>
</evidence>
<proteinExistence type="predicted"/>
<evidence type="ECO:0000313" key="4">
    <source>
        <dbReference type="Proteomes" id="UP001174677"/>
    </source>
</evidence>
<accession>A0ABQ9M1U6</accession>
<dbReference type="PANTHER" id="PTHR47926:SF352">
    <property type="entry name" value="REPEAT-CONTAINING PROTEIN, PUTATIVE-RELATED"/>
    <property type="match status" value="1"/>
</dbReference>
<evidence type="ECO:0000256" key="1">
    <source>
        <dbReference type="ARBA" id="ARBA00022737"/>
    </source>
</evidence>
<protein>
    <recommendedName>
        <fullName evidence="5">Pentatricopeptide repeat-containing protein</fullName>
    </recommendedName>
</protein>
<dbReference type="Proteomes" id="UP001174677">
    <property type="component" value="Chromosome 9"/>
</dbReference>
<dbReference type="InterPro" id="IPR002885">
    <property type="entry name" value="PPR_rpt"/>
</dbReference>
<feature type="repeat" description="PPR" evidence="2">
    <location>
        <begin position="306"/>
        <end position="340"/>
    </location>
</feature>
<keyword evidence="4" id="KW-1185">Reference proteome</keyword>
<dbReference type="InterPro" id="IPR046848">
    <property type="entry name" value="E_motif"/>
</dbReference>
<gene>
    <name evidence="3" type="ORF">P3X46_017245</name>
</gene>
<organism evidence="3 4">
    <name type="scientific">Hevea brasiliensis</name>
    <name type="common">Para rubber tree</name>
    <name type="synonym">Siphonia brasiliensis</name>
    <dbReference type="NCBI Taxonomy" id="3981"/>
    <lineage>
        <taxon>Eukaryota</taxon>
        <taxon>Viridiplantae</taxon>
        <taxon>Streptophyta</taxon>
        <taxon>Embryophyta</taxon>
        <taxon>Tracheophyta</taxon>
        <taxon>Spermatophyta</taxon>
        <taxon>Magnoliopsida</taxon>
        <taxon>eudicotyledons</taxon>
        <taxon>Gunneridae</taxon>
        <taxon>Pentapetalae</taxon>
        <taxon>rosids</taxon>
        <taxon>fabids</taxon>
        <taxon>Malpighiales</taxon>
        <taxon>Euphorbiaceae</taxon>
        <taxon>Crotonoideae</taxon>
        <taxon>Micrandreae</taxon>
        <taxon>Hevea</taxon>
    </lineage>
</organism>
<dbReference type="Pfam" id="PF13041">
    <property type="entry name" value="PPR_2"/>
    <property type="match status" value="2"/>
</dbReference>
<dbReference type="Pfam" id="PF20431">
    <property type="entry name" value="E_motif"/>
    <property type="match status" value="1"/>
</dbReference>
<dbReference type="Gene3D" id="1.25.40.10">
    <property type="entry name" value="Tetratricopeptide repeat domain"/>
    <property type="match status" value="4"/>
</dbReference>